<evidence type="ECO:0000256" key="7">
    <source>
        <dbReference type="SAM" id="MobiDB-lite"/>
    </source>
</evidence>
<feature type="repeat" description="WD" evidence="6">
    <location>
        <begin position="556"/>
        <end position="598"/>
    </location>
</feature>
<feature type="compositionally biased region" description="Basic residues" evidence="7">
    <location>
        <begin position="174"/>
        <end position="184"/>
    </location>
</feature>
<dbReference type="InterPro" id="IPR015943">
    <property type="entry name" value="WD40/YVTN_repeat-like_dom_sf"/>
</dbReference>
<sequence>MGVPCKPDSEDPIKQYIHMDGGSGGDVDRETLETKVLQDSDNKSNMFEEKQEMHEGQTAASSQAPSDTDQEVLPAPVKSHTRGRPRKSTRNDLSPEKKKKSVTGEAADNHDTAVIPESSDVTSSGRPKRKAAKVALEYLHNISKDLETEISEKFFTKRGQNGVERSSSPTPRKASGRGKGRGKRKAPDYDSDQNDDADFDPGDQIEVESEEDEDEDEDFADLVSFRQKNKKMPFNHKVVGSNGFSSCTMQPVWTSFRSTKEFRDQHFSPWVFPEWIPSLSDWKRLCDREAEKYLPQEKESMSFMLCREGIKGQAPLQRVKRFESVSPNAERWDSLFFVGGPVWAMEWCPVPEGAAHTQYAALYCNRNMDDRHKVNMLHTGHALLQLWDLGKLQMCRPLSSPCLAYALAVDDGCIWNIKWCPAGAWELPTTVRKAPHLPRLGLIAAAFSNGNIAVYSLPHPEHLTSQSPATGESSQTPQIYRVQRIMTVKVGSSQADHSGRSGLCFTLDWLPVKPHNLLAAGFCDGTVALWDLSSTSPLLRVRALDGSFSLYPYHCFLAHDSSICRLSWCRASSDLMVTVGDDRMVKLWNLTKTYTSLKAIKRFLHTDVSWPIFWPGVFVTQESCYATLGQQGLHYLDSGYFGHKPFFVCSRKATVWSFSVSDWMNSCVIGDNIGEFVYSVLCDPNCNYSNSKRHRFPVYMAELVPFEPGQRSENAQQQEEEEEEERDSVQQEPQTYRGAVRKYYLRFHDMDLRSFIKYKQRPIVKQLHTSETKGLLSVDQMPLNALYKVCFNPNMDAHGWVLSAGQSGLVRVHCISGLEGPVMHKLTREAQAQFNTMFRSQEKEPSATAVRQHTAETMQVP</sequence>
<feature type="compositionally biased region" description="Polar residues" evidence="7">
    <location>
        <begin position="58"/>
        <end position="67"/>
    </location>
</feature>
<dbReference type="GO" id="GO:0005634">
    <property type="term" value="C:nucleus"/>
    <property type="evidence" value="ECO:0007669"/>
    <property type="project" value="UniProtKB-SubCell"/>
</dbReference>
<feature type="compositionally biased region" description="Acidic residues" evidence="7">
    <location>
        <begin position="189"/>
        <end position="218"/>
    </location>
</feature>
<dbReference type="PANTHER" id="PTHR15052:SF2">
    <property type="entry name" value="GENERAL TRANSCRIPTION FACTOR 3C POLYPEPTIDE 2"/>
    <property type="match status" value="1"/>
</dbReference>
<dbReference type="EMBL" id="JAHKSW010000006">
    <property type="protein sequence ID" value="KAG7331626.1"/>
    <property type="molecule type" value="Genomic_DNA"/>
</dbReference>
<keyword evidence="9" id="KW-1185">Reference proteome</keyword>
<dbReference type="PROSITE" id="PS00678">
    <property type="entry name" value="WD_REPEATS_1"/>
    <property type="match status" value="1"/>
</dbReference>
<proteinExistence type="predicted"/>
<evidence type="ECO:0000256" key="2">
    <source>
        <dbReference type="ARBA" id="ARBA00022574"/>
    </source>
</evidence>
<name>A0A9D3SNS7_9TELE</name>
<evidence type="ECO:0008006" key="10">
    <source>
        <dbReference type="Google" id="ProtNLM"/>
    </source>
</evidence>
<keyword evidence="4" id="KW-0804">Transcription</keyword>
<feature type="compositionally biased region" description="Basic residues" evidence="7">
    <location>
        <begin position="79"/>
        <end position="88"/>
    </location>
</feature>
<dbReference type="InterPro" id="IPR001680">
    <property type="entry name" value="WD40_rpt"/>
</dbReference>
<evidence type="ECO:0000256" key="4">
    <source>
        <dbReference type="ARBA" id="ARBA00023163"/>
    </source>
</evidence>
<dbReference type="OrthoDB" id="4703at2759"/>
<keyword evidence="2 6" id="KW-0853">WD repeat</keyword>
<dbReference type="SMART" id="SM00320">
    <property type="entry name" value="WD40"/>
    <property type="match status" value="4"/>
</dbReference>
<feature type="region of interest" description="Disordered" evidence="7">
    <location>
        <begin position="710"/>
        <end position="734"/>
    </location>
</feature>
<organism evidence="8 9">
    <name type="scientific">Hemibagrus wyckioides</name>
    <dbReference type="NCBI Taxonomy" id="337641"/>
    <lineage>
        <taxon>Eukaryota</taxon>
        <taxon>Metazoa</taxon>
        <taxon>Chordata</taxon>
        <taxon>Craniata</taxon>
        <taxon>Vertebrata</taxon>
        <taxon>Euteleostomi</taxon>
        <taxon>Actinopterygii</taxon>
        <taxon>Neopterygii</taxon>
        <taxon>Teleostei</taxon>
        <taxon>Ostariophysi</taxon>
        <taxon>Siluriformes</taxon>
        <taxon>Bagridae</taxon>
        <taxon>Hemibagrus</taxon>
    </lineage>
</organism>
<dbReference type="SUPFAM" id="SSF50978">
    <property type="entry name" value="WD40 repeat-like"/>
    <property type="match status" value="1"/>
</dbReference>
<feature type="region of interest" description="Disordered" evidence="7">
    <location>
        <begin position="840"/>
        <end position="861"/>
    </location>
</feature>
<keyword evidence="5" id="KW-0539">Nucleus</keyword>
<evidence type="ECO:0000313" key="9">
    <source>
        <dbReference type="Proteomes" id="UP000824219"/>
    </source>
</evidence>
<evidence type="ECO:0000256" key="1">
    <source>
        <dbReference type="ARBA" id="ARBA00004123"/>
    </source>
</evidence>
<feature type="compositionally biased region" description="Basic and acidic residues" evidence="7">
    <location>
        <begin position="26"/>
        <end position="55"/>
    </location>
</feature>
<dbReference type="Proteomes" id="UP000824219">
    <property type="component" value="Linkage Group LG06"/>
</dbReference>
<comment type="subcellular location">
    <subcellularLocation>
        <location evidence="1">Nucleus</location>
    </subcellularLocation>
</comment>
<dbReference type="AlphaFoldDB" id="A0A9D3SNS7"/>
<dbReference type="PANTHER" id="PTHR15052">
    <property type="entry name" value="RNA POLYMERASE III TRANSCRIPTION INITIATION FACTOR COMPLEX SUBUNIT"/>
    <property type="match status" value="1"/>
</dbReference>
<dbReference type="InterPro" id="IPR052416">
    <property type="entry name" value="GTF3C_component"/>
</dbReference>
<dbReference type="InterPro" id="IPR019775">
    <property type="entry name" value="WD40_repeat_CS"/>
</dbReference>
<feature type="compositionally biased region" description="Polar residues" evidence="7">
    <location>
        <begin position="849"/>
        <end position="861"/>
    </location>
</feature>
<dbReference type="InterPro" id="IPR036322">
    <property type="entry name" value="WD40_repeat_dom_sf"/>
</dbReference>
<dbReference type="PROSITE" id="PS50082">
    <property type="entry name" value="WD_REPEATS_2"/>
    <property type="match status" value="1"/>
</dbReference>
<evidence type="ECO:0000256" key="6">
    <source>
        <dbReference type="PROSITE-ProRule" id="PRU00221"/>
    </source>
</evidence>
<dbReference type="Gene3D" id="2.130.10.10">
    <property type="entry name" value="YVTN repeat-like/Quinoprotein amine dehydrogenase"/>
    <property type="match status" value="1"/>
</dbReference>
<evidence type="ECO:0000256" key="3">
    <source>
        <dbReference type="ARBA" id="ARBA00022737"/>
    </source>
</evidence>
<dbReference type="GO" id="GO:0000127">
    <property type="term" value="C:transcription factor TFIIIC complex"/>
    <property type="evidence" value="ECO:0007669"/>
    <property type="project" value="TreeGrafter"/>
</dbReference>
<comment type="caution">
    <text evidence="8">The sequence shown here is derived from an EMBL/GenBank/DDBJ whole genome shotgun (WGS) entry which is preliminary data.</text>
</comment>
<feature type="region of interest" description="Disordered" evidence="7">
    <location>
        <begin position="155"/>
        <end position="218"/>
    </location>
</feature>
<evidence type="ECO:0000256" key="5">
    <source>
        <dbReference type="ARBA" id="ARBA00023242"/>
    </source>
</evidence>
<feature type="region of interest" description="Disordered" evidence="7">
    <location>
        <begin position="1"/>
        <end position="131"/>
    </location>
</feature>
<dbReference type="GO" id="GO:0006383">
    <property type="term" value="P:transcription by RNA polymerase III"/>
    <property type="evidence" value="ECO:0007669"/>
    <property type="project" value="TreeGrafter"/>
</dbReference>
<accession>A0A9D3SNS7</accession>
<evidence type="ECO:0000313" key="8">
    <source>
        <dbReference type="EMBL" id="KAG7331626.1"/>
    </source>
</evidence>
<protein>
    <recommendedName>
        <fullName evidence="10">General transcription factor 3C polypeptide 2</fullName>
    </recommendedName>
</protein>
<reference evidence="8 9" key="1">
    <citation type="submission" date="2021-06" db="EMBL/GenBank/DDBJ databases">
        <title>Chromosome-level genome assembly of the red-tail catfish (Hemibagrus wyckioides).</title>
        <authorList>
            <person name="Shao F."/>
        </authorList>
    </citation>
    <scope>NUCLEOTIDE SEQUENCE [LARGE SCALE GENOMIC DNA]</scope>
    <source>
        <strain evidence="8">EC202008001</strain>
        <tissue evidence="8">Blood</tissue>
    </source>
</reference>
<keyword evidence="3" id="KW-0677">Repeat</keyword>
<gene>
    <name evidence="8" type="ORF">KOW79_005595</name>
</gene>